<evidence type="ECO:0000256" key="3">
    <source>
        <dbReference type="PROSITE-ProRule" id="PRU10007"/>
    </source>
</evidence>
<dbReference type="Proteomes" id="UP000199163">
    <property type="component" value="Unassembled WGS sequence"/>
</dbReference>
<comment type="similarity">
    <text evidence="1 4">Belongs to the aldehyde dehydrogenase family.</text>
</comment>
<dbReference type="InterPro" id="IPR016160">
    <property type="entry name" value="Ald_DH_CS_CYS"/>
</dbReference>
<dbReference type="STRING" id="568899.SAMN05192534_10214"/>
<dbReference type="InterPro" id="IPR015590">
    <property type="entry name" value="Aldehyde_DH_dom"/>
</dbReference>
<evidence type="ECO:0000313" key="8">
    <source>
        <dbReference type="Proteomes" id="UP000199163"/>
    </source>
</evidence>
<dbReference type="InterPro" id="IPR016163">
    <property type="entry name" value="Ald_DH_C"/>
</dbReference>
<dbReference type="FunFam" id="3.40.605.10:FF:000007">
    <property type="entry name" value="NAD/NADP-dependent betaine aldehyde dehydrogenase"/>
    <property type="match status" value="1"/>
</dbReference>
<dbReference type="FunFam" id="3.40.309.10:FF:000012">
    <property type="entry name" value="Betaine aldehyde dehydrogenase"/>
    <property type="match status" value="1"/>
</dbReference>
<keyword evidence="8" id="KW-1185">Reference proteome</keyword>
<evidence type="ECO:0000259" key="6">
    <source>
        <dbReference type="Pfam" id="PF00171"/>
    </source>
</evidence>
<feature type="coiled-coil region" evidence="5">
    <location>
        <begin position="110"/>
        <end position="137"/>
    </location>
</feature>
<evidence type="ECO:0000256" key="4">
    <source>
        <dbReference type="RuleBase" id="RU003345"/>
    </source>
</evidence>
<accession>A0A1G8A418</accession>
<organism evidence="7 8">
    <name type="scientific">Alteribacillus persepolensis</name>
    <dbReference type="NCBI Taxonomy" id="568899"/>
    <lineage>
        <taxon>Bacteria</taxon>
        <taxon>Bacillati</taxon>
        <taxon>Bacillota</taxon>
        <taxon>Bacilli</taxon>
        <taxon>Bacillales</taxon>
        <taxon>Bacillaceae</taxon>
        <taxon>Alteribacillus</taxon>
    </lineage>
</organism>
<proteinExistence type="inferred from homology"/>
<keyword evidence="5" id="KW-0175">Coiled coil</keyword>
<keyword evidence="2 4" id="KW-0560">Oxidoreductase</keyword>
<dbReference type="GO" id="GO:0016620">
    <property type="term" value="F:oxidoreductase activity, acting on the aldehyde or oxo group of donors, NAD or NADP as acceptor"/>
    <property type="evidence" value="ECO:0007669"/>
    <property type="project" value="InterPro"/>
</dbReference>
<dbReference type="SUPFAM" id="SSF53720">
    <property type="entry name" value="ALDH-like"/>
    <property type="match status" value="1"/>
</dbReference>
<sequence length="526" mass="57151">MIWNKLQTHNYYILLVYKIQYRQSSNIETADIVPIRKGGTLLETTVKQYKNYINGEWVSTKETFQSVNPADVNDVVGEFPSATSVEVNEAIDAASAAFPDWAKESPSKRAAVLNKAADILEQNADQLGEELTREEGKIISAGKGEIKRTAQTLRYYAVEGMSFTGETFPNDDPNMEVTTQKEPLGVVSVITPWNFPISIPARKIAPALMTGNTVIFKPSSDTPLIAYRLVEALHEAGIPKGVINFVTGRSSNIGDDIITHPAVRAVTFTGSTAAGEDIHQKASLTTRTQMELGGKNPLIVMEDADIDHAAQLAVNGGFSLTGQACTGTSRVIVMKSVAEAFQRALIEKTKALTIGNGLNESTKVGPLANQRQLKNVREYIEIGKQEGAALVYGGDQLTETKEYENGYFIQPAIFADVHPSMRIAQEEIFGPVIAILTVDSYEEAIQVANGVEYGLSAAIVTNDIKTANQFTKDIEAGTVKVNRTTTGNLINAPFGGLKKSSTSTFRESGRAGMEFFTQIKTVYVGY</sequence>
<name>A0A1G8A418_9BACI</name>
<protein>
    <submittedName>
        <fullName evidence="7">Aldehyde dehydrogenase (NAD+)</fullName>
    </submittedName>
</protein>
<evidence type="ECO:0000256" key="1">
    <source>
        <dbReference type="ARBA" id="ARBA00009986"/>
    </source>
</evidence>
<dbReference type="InterPro" id="IPR016161">
    <property type="entry name" value="Ald_DH/histidinol_DH"/>
</dbReference>
<dbReference type="InterPro" id="IPR016162">
    <property type="entry name" value="Ald_DH_N"/>
</dbReference>
<dbReference type="PROSITE" id="PS00070">
    <property type="entry name" value="ALDEHYDE_DEHYDR_CYS"/>
    <property type="match status" value="1"/>
</dbReference>
<dbReference type="PANTHER" id="PTHR11699">
    <property type="entry name" value="ALDEHYDE DEHYDROGENASE-RELATED"/>
    <property type="match status" value="1"/>
</dbReference>
<reference evidence="7 8" key="1">
    <citation type="submission" date="2016-10" db="EMBL/GenBank/DDBJ databases">
        <authorList>
            <person name="de Groot N.N."/>
        </authorList>
    </citation>
    <scope>NUCLEOTIDE SEQUENCE [LARGE SCALE GENOMIC DNA]</scope>
    <source>
        <strain evidence="7 8">DSM 21632</strain>
    </source>
</reference>
<dbReference type="EMBL" id="FNDK01000002">
    <property type="protein sequence ID" value="SDH15674.1"/>
    <property type="molecule type" value="Genomic_DNA"/>
</dbReference>
<dbReference type="PROSITE" id="PS00687">
    <property type="entry name" value="ALDEHYDE_DEHYDR_GLU"/>
    <property type="match status" value="1"/>
</dbReference>
<dbReference type="Gene3D" id="3.40.309.10">
    <property type="entry name" value="Aldehyde Dehydrogenase, Chain A, domain 2"/>
    <property type="match status" value="1"/>
</dbReference>
<feature type="domain" description="Aldehyde dehydrogenase" evidence="6">
    <location>
        <begin position="57"/>
        <end position="522"/>
    </location>
</feature>
<feature type="active site" evidence="3">
    <location>
        <position position="291"/>
    </location>
</feature>
<evidence type="ECO:0000313" key="7">
    <source>
        <dbReference type="EMBL" id="SDH15674.1"/>
    </source>
</evidence>
<dbReference type="CDD" id="cd07097">
    <property type="entry name" value="ALDH_KGSADH-YcbD"/>
    <property type="match status" value="1"/>
</dbReference>
<dbReference type="InterPro" id="IPR029510">
    <property type="entry name" value="Ald_DH_CS_GLU"/>
</dbReference>
<evidence type="ECO:0000256" key="2">
    <source>
        <dbReference type="ARBA" id="ARBA00023002"/>
    </source>
</evidence>
<dbReference type="Pfam" id="PF00171">
    <property type="entry name" value="Aldedh"/>
    <property type="match status" value="1"/>
</dbReference>
<dbReference type="Gene3D" id="3.40.605.10">
    <property type="entry name" value="Aldehyde Dehydrogenase, Chain A, domain 1"/>
    <property type="match status" value="1"/>
</dbReference>
<dbReference type="OrthoDB" id="9762913at2"/>
<dbReference type="AlphaFoldDB" id="A0A1G8A418"/>
<gene>
    <name evidence="7" type="ORF">SAMN05192534_10214</name>
</gene>
<evidence type="ECO:0000256" key="5">
    <source>
        <dbReference type="SAM" id="Coils"/>
    </source>
</evidence>